<proteinExistence type="predicted"/>
<accession>A0A655ACK7</accession>
<dbReference type="EMBL" id="CNFT01000829">
    <property type="protein sequence ID" value="CKS41317.1"/>
    <property type="molecule type" value="Genomic_DNA"/>
</dbReference>
<dbReference type="Proteomes" id="UP000050164">
    <property type="component" value="Unassembled WGS sequence"/>
</dbReference>
<reference evidence="1 2" key="1">
    <citation type="submission" date="2015-03" db="EMBL/GenBank/DDBJ databases">
        <authorList>
            <consortium name="Pathogen Informatics"/>
        </authorList>
    </citation>
    <scope>NUCLEOTIDE SEQUENCE [LARGE SCALE GENOMIC DNA]</scope>
    <source>
        <strain evidence="1 2">Bir 185</strain>
    </source>
</reference>
<evidence type="ECO:0000313" key="1">
    <source>
        <dbReference type="EMBL" id="CKS41317.1"/>
    </source>
</evidence>
<name>A0A655ACK7_MYCTX</name>
<organism evidence="1 2">
    <name type="scientific">Mycobacterium tuberculosis</name>
    <dbReference type="NCBI Taxonomy" id="1773"/>
    <lineage>
        <taxon>Bacteria</taxon>
        <taxon>Bacillati</taxon>
        <taxon>Actinomycetota</taxon>
        <taxon>Actinomycetes</taxon>
        <taxon>Mycobacteriales</taxon>
        <taxon>Mycobacteriaceae</taxon>
        <taxon>Mycobacterium</taxon>
        <taxon>Mycobacterium tuberculosis complex</taxon>
    </lineage>
</organism>
<sequence>MQCHQRRRTRGIHRHRRALQAQALQVTRHPALAPIRAVEHPGEHARLRTPQRDWVDARPLQRFPRHFQQQPLLGIHRKRLAGCDPEKLGVKTGDIRQEPAAPGIRLAYRVGIGVKQPRHIPAAIRRELRNRVTAVCHQLPQRLRRIHPTRIAASHPHHRHRLGGPGKKIPVLSLQSLVLLERSAQGLDEVFGSAVHGTRSAERNVTARLRSE</sequence>
<gene>
    <name evidence="1" type="ORF">ERS027659_03067</name>
</gene>
<protein>
    <submittedName>
        <fullName evidence="1">Uncharacterized protein</fullName>
    </submittedName>
</protein>
<evidence type="ECO:0000313" key="2">
    <source>
        <dbReference type="Proteomes" id="UP000050164"/>
    </source>
</evidence>
<dbReference type="AlphaFoldDB" id="A0A655ACK7"/>